<proteinExistence type="predicted"/>
<dbReference type="Pfam" id="PF06580">
    <property type="entry name" value="His_kinase"/>
    <property type="match status" value="1"/>
</dbReference>
<keyword evidence="1" id="KW-0472">Membrane</keyword>
<gene>
    <name evidence="3" type="ORF">JKP34_03405</name>
</gene>
<dbReference type="Gene3D" id="3.30.565.10">
    <property type="entry name" value="Histidine kinase-like ATPase, C-terminal domain"/>
    <property type="match status" value="1"/>
</dbReference>
<dbReference type="AlphaFoldDB" id="A0A937DG12"/>
<dbReference type="PANTHER" id="PTHR34220">
    <property type="entry name" value="SENSOR HISTIDINE KINASE YPDA"/>
    <property type="match status" value="1"/>
</dbReference>
<dbReference type="PANTHER" id="PTHR34220:SF7">
    <property type="entry name" value="SENSOR HISTIDINE KINASE YPDA"/>
    <property type="match status" value="1"/>
</dbReference>
<dbReference type="GO" id="GO:0000155">
    <property type="term" value="F:phosphorelay sensor kinase activity"/>
    <property type="evidence" value="ECO:0007669"/>
    <property type="project" value="InterPro"/>
</dbReference>
<feature type="transmembrane region" description="Helical" evidence="1">
    <location>
        <begin position="109"/>
        <end position="135"/>
    </location>
</feature>
<keyword evidence="3" id="KW-0418">Kinase</keyword>
<reference evidence="3" key="1">
    <citation type="submission" date="2021-01" db="EMBL/GenBank/DDBJ databases">
        <title>Marivirga sp. nov., isolated from intertidal surface sediments.</title>
        <authorList>
            <person name="Zhang M."/>
        </authorList>
    </citation>
    <scope>NUCLEOTIDE SEQUENCE</scope>
    <source>
        <strain evidence="3">SM1354</strain>
    </source>
</reference>
<sequence length="344" mass="39584">MNKKRLYWILQLSGWTAYGLLNIYIAYLSNNFTEQQAVGQLIFIPIYIGLTHLYRNYIIQKGWLKQLIPQLIFKVIIACLVLSAIDHLFLLIVSTLLGSLEPEYDLNSVVIFMSILANLILYFLWSMGYFMYYYVENYNRSLKFNAIMNEAELNNLKSQLNPHFIFNALNSVRALVDEDPAKSKKAITQLSNILRNSLILDRKRVVSFSDELNTVVDFLALEKIRYEERLTTIYEIHPDSNKFLVPPLMIQTLVENGIKHGIAKLTKGGEITIKTDVENDILTISIRNSGRYLPPSKRKETTGFGIENTKQRLKLIYDNRASFSIKNELDGLVLTTVKIPDSTL</sequence>
<dbReference type="EMBL" id="JAERQG010000001">
    <property type="protein sequence ID" value="MBL0764283.1"/>
    <property type="molecule type" value="Genomic_DNA"/>
</dbReference>
<feature type="domain" description="Signal transduction histidine kinase internal region" evidence="2">
    <location>
        <begin position="151"/>
        <end position="230"/>
    </location>
</feature>
<dbReference type="Proteomes" id="UP000642920">
    <property type="component" value="Unassembled WGS sequence"/>
</dbReference>
<evidence type="ECO:0000313" key="4">
    <source>
        <dbReference type="Proteomes" id="UP000642920"/>
    </source>
</evidence>
<feature type="transmembrane region" description="Helical" evidence="1">
    <location>
        <begin position="37"/>
        <end position="54"/>
    </location>
</feature>
<name>A0A937DG12_9BACT</name>
<protein>
    <submittedName>
        <fullName evidence="3">Histidine kinase</fullName>
    </submittedName>
</protein>
<dbReference type="InterPro" id="IPR050640">
    <property type="entry name" value="Bact_2-comp_sensor_kinase"/>
</dbReference>
<dbReference type="GO" id="GO:0016020">
    <property type="term" value="C:membrane"/>
    <property type="evidence" value="ECO:0007669"/>
    <property type="project" value="InterPro"/>
</dbReference>
<feature type="transmembrane region" description="Helical" evidence="1">
    <location>
        <begin position="75"/>
        <end position="97"/>
    </location>
</feature>
<dbReference type="InterPro" id="IPR036890">
    <property type="entry name" value="HATPase_C_sf"/>
</dbReference>
<comment type="caution">
    <text evidence="3">The sequence shown here is derived from an EMBL/GenBank/DDBJ whole genome shotgun (WGS) entry which is preliminary data.</text>
</comment>
<evidence type="ECO:0000313" key="3">
    <source>
        <dbReference type="EMBL" id="MBL0764283.1"/>
    </source>
</evidence>
<keyword evidence="4" id="KW-1185">Reference proteome</keyword>
<dbReference type="SUPFAM" id="SSF55874">
    <property type="entry name" value="ATPase domain of HSP90 chaperone/DNA topoisomerase II/histidine kinase"/>
    <property type="match status" value="1"/>
</dbReference>
<keyword evidence="1" id="KW-1133">Transmembrane helix</keyword>
<keyword evidence="1" id="KW-0812">Transmembrane</keyword>
<keyword evidence="3" id="KW-0808">Transferase</keyword>
<organism evidence="3 4">
    <name type="scientific">Marivirga atlantica</name>
    <dbReference type="NCBI Taxonomy" id="1548457"/>
    <lineage>
        <taxon>Bacteria</taxon>
        <taxon>Pseudomonadati</taxon>
        <taxon>Bacteroidota</taxon>
        <taxon>Cytophagia</taxon>
        <taxon>Cytophagales</taxon>
        <taxon>Marivirgaceae</taxon>
        <taxon>Marivirga</taxon>
    </lineage>
</organism>
<evidence type="ECO:0000259" key="2">
    <source>
        <dbReference type="Pfam" id="PF06580"/>
    </source>
</evidence>
<dbReference type="InterPro" id="IPR010559">
    <property type="entry name" value="Sig_transdc_His_kin_internal"/>
</dbReference>
<dbReference type="RefSeq" id="WP_201917722.1">
    <property type="nucleotide sequence ID" value="NZ_JAERQG010000001.1"/>
</dbReference>
<feature type="transmembrane region" description="Helical" evidence="1">
    <location>
        <begin position="7"/>
        <end position="25"/>
    </location>
</feature>
<accession>A0A937DG12</accession>
<evidence type="ECO:0000256" key="1">
    <source>
        <dbReference type="SAM" id="Phobius"/>
    </source>
</evidence>